<protein>
    <submittedName>
        <fullName evidence="1">Uncharacterized protein</fullName>
    </submittedName>
</protein>
<dbReference type="EMBL" id="ML977311">
    <property type="protein sequence ID" value="KAF2122291.1"/>
    <property type="molecule type" value="Genomic_DNA"/>
</dbReference>
<evidence type="ECO:0000313" key="2">
    <source>
        <dbReference type="Proteomes" id="UP000799770"/>
    </source>
</evidence>
<dbReference type="AlphaFoldDB" id="A0A6A5ZVK7"/>
<gene>
    <name evidence="1" type="ORF">BDV96DRAFT_563230</name>
</gene>
<dbReference type="Proteomes" id="UP000799770">
    <property type="component" value="Unassembled WGS sequence"/>
</dbReference>
<accession>A0A6A5ZVK7</accession>
<name>A0A6A5ZVK7_9PLEO</name>
<reference evidence="1" key="1">
    <citation type="journal article" date="2020" name="Stud. Mycol.">
        <title>101 Dothideomycetes genomes: a test case for predicting lifestyles and emergence of pathogens.</title>
        <authorList>
            <person name="Haridas S."/>
            <person name="Albert R."/>
            <person name="Binder M."/>
            <person name="Bloem J."/>
            <person name="Labutti K."/>
            <person name="Salamov A."/>
            <person name="Andreopoulos B."/>
            <person name="Baker S."/>
            <person name="Barry K."/>
            <person name="Bills G."/>
            <person name="Bluhm B."/>
            <person name="Cannon C."/>
            <person name="Castanera R."/>
            <person name="Culley D."/>
            <person name="Daum C."/>
            <person name="Ezra D."/>
            <person name="Gonzalez J."/>
            <person name="Henrissat B."/>
            <person name="Kuo A."/>
            <person name="Liang C."/>
            <person name="Lipzen A."/>
            <person name="Lutzoni F."/>
            <person name="Magnuson J."/>
            <person name="Mondo S."/>
            <person name="Nolan M."/>
            <person name="Ohm R."/>
            <person name="Pangilinan J."/>
            <person name="Park H.-J."/>
            <person name="Ramirez L."/>
            <person name="Alfaro M."/>
            <person name="Sun H."/>
            <person name="Tritt A."/>
            <person name="Yoshinaga Y."/>
            <person name="Zwiers L.-H."/>
            <person name="Turgeon B."/>
            <person name="Goodwin S."/>
            <person name="Spatafora J."/>
            <person name="Crous P."/>
            <person name="Grigoriev I."/>
        </authorList>
    </citation>
    <scope>NUCLEOTIDE SEQUENCE</scope>
    <source>
        <strain evidence="1">CBS 627.86</strain>
    </source>
</reference>
<proteinExistence type="predicted"/>
<sequence>MGPTAMAGTRSSWFNRGCTVGYEPAIKTPLLQRRKNYLNFRLSGMNEYFNPLVIDACGNDVFRKRPTTWTWTCAVLGKMTSLKNLEVIIREDRVLESDGVFKTLGNANISPEGCHAMQSFVVRLWKLMPWDRPLDDGEESRWRRVLVGDEGQWIV</sequence>
<organism evidence="1 2">
    <name type="scientific">Lophiotrema nucula</name>
    <dbReference type="NCBI Taxonomy" id="690887"/>
    <lineage>
        <taxon>Eukaryota</taxon>
        <taxon>Fungi</taxon>
        <taxon>Dikarya</taxon>
        <taxon>Ascomycota</taxon>
        <taxon>Pezizomycotina</taxon>
        <taxon>Dothideomycetes</taxon>
        <taxon>Pleosporomycetidae</taxon>
        <taxon>Pleosporales</taxon>
        <taxon>Lophiotremataceae</taxon>
        <taxon>Lophiotrema</taxon>
    </lineage>
</organism>
<keyword evidence="2" id="KW-1185">Reference proteome</keyword>
<evidence type="ECO:0000313" key="1">
    <source>
        <dbReference type="EMBL" id="KAF2122291.1"/>
    </source>
</evidence>